<proteinExistence type="inferred from homology"/>
<dbReference type="InterPro" id="IPR005511">
    <property type="entry name" value="SMP-30"/>
</dbReference>
<keyword evidence="2" id="KW-0378">Hydrolase</keyword>
<dbReference type="Proteomes" id="UP000588586">
    <property type="component" value="Unassembled WGS sequence"/>
</dbReference>
<comment type="similarity">
    <text evidence="1">Belongs to the SMP-30/CGR1 family.</text>
</comment>
<keyword evidence="4" id="KW-0862">Zinc</keyword>
<dbReference type="GO" id="GO:0016787">
    <property type="term" value="F:hydrolase activity"/>
    <property type="evidence" value="ECO:0007669"/>
    <property type="project" value="UniProtKB-KW"/>
</dbReference>
<feature type="binding site" evidence="4">
    <location>
        <position position="105"/>
    </location>
    <ligand>
        <name>substrate</name>
    </ligand>
</feature>
<dbReference type="InterPro" id="IPR011042">
    <property type="entry name" value="6-blade_b-propeller_TolB-like"/>
</dbReference>
<dbReference type="InterPro" id="IPR051262">
    <property type="entry name" value="SMP-30/CGR1_Lactonase"/>
</dbReference>
<dbReference type="AlphaFoldDB" id="A0A849HKY7"/>
<reference evidence="6 7" key="1">
    <citation type="submission" date="2020-04" db="EMBL/GenBank/DDBJ databases">
        <title>Knoellia sp. isolate from air conditioner.</title>
        <authorList>
            <person name="Chea S."/>
            <person name="Kim D.-U."/>
        </authorList>
    </citation>
    <scope>NUCLEOTIDE SEQUENCE [LARGE SCALE GENOMIC DNA]</scope>
    <source>
        <strain evidence="6 7">DB2414S</strain>
    </source>
</reference>
<feature type="binding site" evidence="4">
    <location>
        <position position="162"/>
    </location>
    <ligand>
        <name>a divalent metal cation</name>
        <dbReference type="ChEBI" id="CHEBI:60240"/>
    </ligand>
</feature>
<accession>A0A849HKY7</accession>
<evidence type="ECO:0000313" key="6">
    <source>
        <dbReference type="EMBL" id="NNM47779.1"/>
    </source>
</evidence>
<dbReference type="SUPFAM" id="SSF63829">
    <property type="entry name" value="Calcium-dependent phosphotriesterase"/>
    <property type="match status" value="1"/>
</dbReference>
<keyword evidence="7" id="KW-1185">Reference proteome</keyword>
<dbReference type="GO" id="GO:0046872">
    <property type="term" value="F:metal ion binding"/>
    <property type="evidence" value="ECO:0007669"/>
    <property type="project" value="UniProtKB-KW"/>
</dbReference>
<dbReference type="InterPro" id="IPR013658">
    <property type="entry name" value="SGL"/>
</dbReference>
<dbReference type="PANTHER" id="PTHR47572">
    <property type="entry name" value="LIPOPROTEIN-RELATED"/>
    <property type="match status" value="1"/>
</dbReference>
<sequence>MNGDEHVRVLFDGGSWLEGPLWSGAWRSVLASDIPNDQVIRWDETTGTVGVWRAPAGHANGRTMDRSGRVITCEQGTRAVTRLEHDGTLTTLAEAWEGHRLNSPNDVVERSDGTVWFTDPSYGIDSDYEGHRGRSETDGCHVYRIDHDGVVVRVADDFTKPNGLAFSADERTLYVVDTTRKLLRSFEVDRAGNLSNPRDLATCDAGSFDGVRVDELGRLWVAAHDGIHVFDPDGTLLGKLLLPEICSNLTFGGPKRNVLYITASNLLLAIRLNLSGLHLSPYAAGRGPLMGPGLGSAHTPPAAGPMVDIP</sequence>
<feature type="active site" description="Proton donor/acceptor" evidence="3">
    <location>
        <position position="209"/>
    </location>
</feature>
<dbReference type="PRINTS" id="PR01790">
    <property type="entry name" value="SMP30FAMILY"/>
</dbReference>
<dbReference type="Pfam" id="PF08450">
    <property type="entry name" value="SGL"/>
    <property type="match status" value="1"/>
</dbReference>
<gene>
    <name evidence="6" type="ORF">HJG52_17450</name>
</gene>
<evidence type="ECO:0000259" key="5">
    <source>
        <dbReference type="Pfam" id="PF08450"/>
    </source>
</evidence>
<feature type="binding site" evidence="4">
    <location>
        <position position="18"/>
    </location>
    <ligand>
        <name>a divalent metal cation</name>
        <dbReference type="ChEBI" id="CHEBI:60240"/>
    </ligand>
</feature>
<evidence type="ECO:0000256" key="4">
    <source>
        <dbReference type="PIRSR" id="PIRSR605511-2"/>
    </source>
</evidence>
<dbReference type="PANTHER" id="PTHR47572:SF4">
    <property type="entry name" value="LACTONASE DRP35"/>
    <property type="match status" value="1"/>
</dbReference>
<dbReference type="Gene3D" id="2.120.10.30">
    <property type="entry name" value="TolB, C-terminal domain"/>
    <property type="match status" value="1"/>
</dbReference>
<dbReference type="EMBL" id="JABEPQ010000005">
    <property type="protein sequence ID" value="NNM47779.1"/>
    <property type="molecule type" value="Genomic_DNA"/>
</dbReference>
<organism evidence="6 7">
    <name type="scientific">Knoellia koreensis</name>
    <dbReference type="NCBI Taxonomy" id="2730921"/>
    <lineage>
        <taxon>Bacteria</taxon>
        <taxon>Bacillati</taxon>
        <taxon>Actinomycetota</taxon>
        <taxon>Actinomycetes</taxon>
        <taxon>Micrococcales</taxon>
        <taxon>Intrasporangiaceae</taxon>
        <taxon>Knoellia</taxon>
    </lineage>
</organism>
<evidence type="ECO:0000256" key="1">
    <source>
        <dbReference type="ARBA" id="ARBA00008853"/>
    </source>
</evidence>
<dbReference type="RefSeq" id="WP_171244911.1">
    <property type="nucleotide sequence ID" value="NZ_JABEPQ010000005.1"/>
</dbReference>
<feature type="binding site" evidence="4">
    <location>
        <position position="209"/>
    </location>
    <ligand>
        <name>a divalent metal cation</name>
        <dbReference type="ChEBI" id="CHEBI:60240"/>
    </ligand>
</feature>
<evidence type="ECO:0000256" key="3">
    <source>
        <dbReference type="PIRSR" id="PIRSR605511-1"/>
    </source>
</evidence>
<feature type="domain" description="SMP-30/Gluconolactonase/LRE-like region" evidence="5">
    <location>
        <begin position="18"/>
        <end position="264"/>
    </location>
</feature>
<comment type="caution">
    <text evidence="6">The sequence shown here is derived from an EMBL/GenBank/DDBJ whole genome shotgun (WGS) entry which is preliminary data.</text>
</comment>
<keyword evidence="4" id="KW-0479">Metal-binding</keyword>
<name>A0A849HKY7_9MICO</name>
<comment type="cofactor">
    <cofactor evidence="4">
        <name>Zn(2+)</name>
        <dbReference type="ChEBI" id="CHEBI:29105"/>
    </cofactor>
    <text evidence="4">Binds 1 divalent metal cation per subunit.</text>
</comment>
<evidence type="ECO:0000256" key="2">
    <source>
        <dbReference type="ARBA" id="ARBA00022801"/>
    </source>
</evidence>
<protein>
    <submittedName>
        <fullName evidence="6">SMP-30/gluconolactonase/LRE family protein</fullName>
    </submittedName>
</protein>
<evidence type="ECO:0000313" key="7">
    <source>
        <dbReference type="Proteomes" id="UP000588586"/>
    </source>
</evidence>